<evidence type="ECO:0000313" key="4">
    <source>
        <dbReference type="Proteomes" id="UP001629113"/>
    </source>
</evidence>
<dbReference type="InterPro" id="IPR036249">
    <property type="entry name" value="Thioredoxin-like_sf"/>
</dbReference>
<dbReference type="Gene3D" id="3.40.30.10">
    <property type="entry name" value="Glutaredoxin"/>
    <property type="match status" value="1"/>
</dbReference>
<dbReference type="SUPFAM" id="SSF52833">
    <property type="entry name" value="Thioredoxin-like"/>
    <property type="match status" value="1"/>
</dbReference>
<comment type="caution">
    <text evidence="3">The sequence shown here is derived from an EMBL/GenBank/DDBJ whole genome shotgun (WGS) entry which is preliminary data.</text>
</comment>
<evidence type="ECO:0000313" key="3">
    <source>
        <dbReference type="EMBL" id="KAL3420580.1"/>
    </source>
</evidence>
<name>A0ABR4PB80_9HELO</name>
<dbReference type="EMBL" id="JBFCZG010000006">
    <property type="protein sequence ID" value="KAL3420580.1"/>
    <property type="molecule type" value="Genomic_DNA"/>
</dbReference>
<dbReference type="InterPro" id="IPR004045">
    <property type="entry name" value="Glutathione_S-Trfase_N"/>
</dbReference>
<feature type="domain" description="Glutathione S-transferase UstS-like C-terminal" evidence="2">
    <location>
        <begin position="139"/>
        <end position="239"/>
    </location>
</feature>
<reference evidence="3 4" key="1">
    <citation type="submission" date="2024-06" db="EMBL/GenBank/DDBJ databases">
        <title>Complete genome of Phlyctema vagabunda strain 19-DSS-EL-015.</title>
        <authorList>
            <person name="Fiorenzani C."/>
        </authorList>
    </citation>
    <scope>NUCLEOTIDE SEQUENCE [LARGE SCALE GENOMIC DNA]</scope>
    <source>
        <strain evidence="3 4">19-DSS-EL-015</strain>
    </source>
</reference>
<dbReference type="Pfam" id="PF22041">
    <property type="entry name" value="GST_C_7"/>
    <property type="match status" value="1"/>
</dbReference>
<dbReference type="Pfam" id="PF13409">
    <property type="entry name" value="GST_N_2"/>
    <property type="match status" value="1"/>
</dbReference>
<dbReference type="Proteomes" id="UP001629113">
    <property type="component" value="Unassembled WGS sequence"/>
</dbReference>
<sequence>MATTREPLVNFYELSGPQSWSPACWNTRYALNFKGIPFKTIKLSYPAIKPKCEELLGDLTGLEATVPIIEILGDNHKALNDSIPIAELLNERFTEADGFRHLEGLDNIREYEKQCSIHERALGRWILNDVYENSLDKEDGSREYFKSTREARLKCPLPDIMEKLGGGEEASLQKIRENWLPLKERMKNEDGTSEPTYLDFYDAGNVKWTQCASLEKYEKLMNLYGDDTFVKLMKKVEKYSA</sequence>
<feature type="domain" description="GST N-terminal" evidence="1">
    <location>
        <begin position="20"/>
        <end position="91"/>
    </location>
</feature>
<dbReference type="Gene3D" id="1.20.1050.10">
    <property type="match status" value="1"/>
</dbReference>
<dbReference type="InterPro" id="IPR054416">
    <property type="entry name" value="GST_UstS-like_C"/>
</dbReference>
<protein>
    <submittedName>
        <fullName evidence="3">Glutathione s-transferase</fullName>
    </submittedName>
</protein>
<organism evidence="3 4">
    <name type="scientific">Phlyctema vagabunda</name>
    <dbReference type="NCBI Taxonomy" id="108571"/>
    <lineage>
        <taxon>Eukaryota</taxon>
        <taxon>Fungi</taxon>
        <taxon>Dikarya</taxon>
        <taxon>Ascomycota</taxon>
        <taxon>Pezizomycotina</taxon>
        <taxon>Leotiomycetes</taxon>
        <taxon>Helotiales</taxon>
        <taxon>Dermateaceae</taxon>
        <taxon>Phlyctema</taxon>
    </lineage>
</organism>
<evidence type="ECO:0000259" key="2">
    <source>
        <dbReference type="Pfam" id="PF22041"/>
    </source>
</evidence>
<evidence type="ECO:0000259" key="1">
    <source>
        <dbReference type="Pfam" id="PF13409"/>
    </source>
</evidence>
<proteinExistence type="predicted"/>
<keyword evidence="4" id="KW-1185">Reference proteome</keyword>
<gene>
    <name evidence="3" type="ORF">PVAG01_07025</name>
</gene>
<accession>A0ABR4PB80</accession>